<dbReference type="InterPro" id="IPR001492">
    <property type="entry name" value="Flagellin"/>
</dbReference>
<keyword evidence="8" id="KW-0282">Flagellum</keyword>
<sequence>MIPVNTLYLTILNQQGKSSSSLSQAIERLASGIRINSAKDDAAGQAISNRMTSQYHGLSQAKNNANDGISLLQTAEGTLDEINRRLQRIRELTVQGLNGTYSQEQSDAIQAEINMNLKEIDRLTSQTSYNSLTLLDGSSGQVDIQVGANDGETLSLDFSPPGFSVDELGLTDLVISGISGEVYDENTLTGAASNIILDSTTTTTSYYYPDSPLTSPTFVRSGSNNRYYIQAQDEQGKPVYYLAAYTASHDTATGNSTATIRAAASSELYTPVTRIDDQDITTATLSFTDSNGNTIDSENARLLQQGSQYILEVDDGSGNYQYYNAAVTVKTDGTDAQVDIVASSGTAINIFSDVASVSGTSSITIDSDNVVVNYTDSEGNQYSNVLTEDADGNYVMNISDDGVSGYKSATIVSQADNSLLLKTINGSREVQIYYEMNYTAYTDASTNQTVINISEVGEGIRLRNPENPLAAIDNAISLVDEKRSSLGAMENRLESVMNVQTNTTEAIRAARSRIADADYAVEVSAMVRAQILQQTTVSMLSQANQQSEIVLTLLQE</sequence>
<evidence type="ECO:0000259" key="6">
    <source>
        <dbReference type="Pfam" id="PF00669"/>
    </source>
</evidence>
<keyword evidence="8" id="KW-0966">Cell projection</keyword>
<comment type="subcellular location">
    <subcellularLocation>
        <location evidence="5">Secreted</location>
    </subcellularLocation>
    <subcellularLocation>
        <location evidence="5">Bacterial flagellum</location>
    </subcellularLocation>
</comment>
<dbReference type="GO" id="GO:0005576">
    <property type="term" value="C:extracellular region"/>
    <property type="evidence" value="ECO:0007669"/>
    <property type="project" value="UniProtKB-SubCell"/>
</dbReference>
<dbReference type="AlphaFoldDB" id="A0A0G4JXK7"/>
<keyword evidence="4 5" id="KW-0975">Bacterial flagellum</keyword>
<protein>
    <recommendedName>
        <fullName evidence="5">Flagellin</fullName>
    </recommendedName>
</protein>
<accession>A0A0G4JXK7</accession>
<dbReference type="EMBL" id="CGIG01000001">
    <property type="protein sequence ID" value="CPR18202.1"/>
    <property type="molecule type" value="Genomic_DNA"/>
</dbReference>
<dbReference type="SUPFAM" id="SSF64518">
    <property type="entry name" value="Phase 1 flagellin"/>
    <property type="match status" value="1"/>
</dbReference>
<gene>
    <name evidence="8" type="ORF">BN1221_03080</name>
</gene>
<evidence type="ECO:0000313" key="9">
    <source>
        <dbReference type="Proteomes" id="UP000044377"/>
    </source>
</evidence>
<comment type="function">
    <text evidence="1 5">Flagellin is the subunit protein which polymerizes to form the filaments of bacterial flagella.</text>
</comment>
<feature type="domain" description="Flagellin C-terminal" evidence="7">
    <location>
        <begin position="469"/>
        <end position="554"/>
    </location>
</feature>
<organism evidence="8 9">
    <name type="scientific">Brenneria goodwinii</name>
    <dbReference type="NCBI Taxonomy" id="1109412"/>
    <lineage>
        <taxon>Bacteria</taxon>
        <taxon>Pseudomonadati</taxon>
        <taxon>Pseudomonadota</taxon>
        <taxon>Gammaproteobacteria</taxon>
        <taxon>Enterobacterales</taxon>
        <taxon>Pectobacteriaceae</taxon>
        <taxon>Brenneria</taxon>
    </lineage>
</organism>
<dbReference type="GO" id="GO:0009288">
    <property type="term" value="C:bacterial-type flagellum"/>
    <property type="evidence" value="ECO:0007669"/>
    <property type="project" value="UniProtKB-SubCell"/>
</dbReference>
<dbReference type="Pfam" id="PF00700">
    <property type="entry name" value="Flagellin_C"/>
    <property type="match status" value="1"/>
</dbReference>
<keyword evidence="3 5" id="KW-0964">Secreted</keyword>
<dbReference type="PRINTS" id="PR00207">
    <property type="entry name" value="FLAGELLIN"/>
</dbReference>
<evidence type="ECO:0000256" key="4">
    <source>
        <dbReference type="ARBA" id="ARBA00023143"/>
    </source>
</evidence>
<name>A0A0G4JXK7_9GAMM</name>
<dbReference type="OrthoDB" id="9796789at2"/>
<dbReference type="Pfam" id="PF00669">
    <property type="entry name" value="Flagellin_N"/>
    <property type="match status" value="1"/>
</dbReference>
<dbReference type="PANTHER" id="PTHR42792:SF2">
    <property type="entry name" value="FLAGELLIN"/>
    <property type="match status" value="1"/>
</dbReference>
<evidence type="ECO:0000256" key="2">
    <source>
        <dbReference type="ARBA" id="ARBA00005709"/>
    </source>
</evidence>
<evidence type="ECO:0000256" key="5">
    <source>
        <dbReference type="RuleBase" id="RU362073"/>
    </source>
</evidence>
<evidence type="ECO:0000313" key="8">
    <source>
        <dbReference type="EMBL" id="CPR18202.1"/>
    </source>
</evidence>
<keyword evidence="8" id="KW-0969">Cilium</keyword>
<reference evidence="9" key="1">
    <citation type="submission" date="2015-01" db="EMBL/GenBank/DDBJ databases">
        <authorList>
            <person name="Paterson Steve"/>
        </authorList>
    </citation>
    <scope>NUCLEOTIDE SEQUENCE [LARGE SCALE GENOMIC DNA]</scope>
    <source>
        <strain evidence="9">OBR1</strain>
    </source>
</reference>
<dbReference type="Proteomes" id="UP000044377">
    <property type="component" value="Unassembled WGS sequence"/>
</dbReference>
<keyword evidence="9" id="KW-1185">Reference proteome</keyword>
<dbReference type="GO" id="GO:0005198">
    <property type="term" value="F:structural molecule activity"/>
    <property type="evidence" value="ECO:0007669"/>
    <property type="project" value="UniProtKB-UniRule"/>
</dbReference>
<dbReference type="Gene3D" id="6.10.10.10">
    <property type="entry name" value="Flagellar export chaperone, C-terminal domain"/>
    <property type="match status" value="1"/>
</dbReference>
<dbReference type="InterPro" id="IPR042187">
    <property type="entry name" value="Flagellin_C_sub2"/>
</dbReference>
<dbReference type="RefSeq" id="WP_048638025.1">
    <property type="nucleotide sequence ID" value="NZ_CGIG01000001.1"/>
</dbReference>
<evidence type="ECO:0000256" key="3">
    <source>
        <dbReference type="ARBA" id="ARBA00022525"/>
    </source>
</evidence>
<proteinExistence type="inferred from homology"/>
<comment type="similarity">
    <text evidence="2 5">Belongs to the bacterial flagellin family.</text>
</comment>
<dbReference type="InterPro" id="IPR046358">
    <property type="entry name" value="Flagellin_C"/>
</dbReference>
<dbReference type="PANTHER" id="PTHR42792">
    <property type="entry name" value="FLAGELLIN"/>
    <property type="match status" value="1"/>
</dbReference>
<evidence type="ECO:0000256" key="1">
    <source>
        <dbReference type="ARBA" id="ARBA00002270"/>
    </source>
</evidence>
<dbReference type="InterPro" id="IPR001029">
    <property type="entry name" value="Flagellin_N"/>
</dbReference>
<feature type="domain" description="Flagellin N-terminal" evidence="6">
    <location>
        <begin position="5"/>
        <end position="138"/>
    </location>
</feature>
<dbReference type="STRING" id="1109412.BN1221_03080"/>
<dbReference type="Gene3D" id="1.20.1330.10">
    <property type="entry name" value="f41 fragment of flagellin, N-terminal domain"/>
    <property type="match status" value="1"/>
</dbReference>
<evidence type="ECO:0000259" key="7">
    <source>
        <dbReference type="Pfam" id="PF00700"/>
    </source>
</evidence>
<dbReference type="Gene3D" id="3.30.70.2120">
    <property type="match status" value="1"/>
</dbReference>